<comment type="caution">
    <text evidence="1">The sequence shown here is derived from an EMBL/GenBank/DDBJ whole genome shotgun (WGS) entry which is preliminary data.</text>
</comment>
<proteinExistence type="predicted"/>
<name>A0AAV3R028_LITER</name>
<keyword evidence="2" id="KW-1185">Reference proteome</keyword>
<sequence>MIAFLRSIDTKTWKVVCSGWTAPTVTNNIMAIVKAEADWTREEEEATLANDNALNAIFNVAYINVFKLINICTVAKVAWETFDTAYEGTQKVWMSRL</sequence>
<evidence type="ECO:0000313" key="2">
    <source>
        <dbReference type="Proteomes" id="UP001454036"/>
    </source>
</evidence>
<reference evidence="1 2" key="1">
    <citation type="submission" date="2024-01" db="EMBL/GenBank/DDBJ databases">
        <title>The complete chloroplast genome sequence of Lithospermum erythrorhizon: insights into the phylogenetic relationship among Boraginaceae species and the maternal lineages of purple gromwells.</title>
        <authorList>
            <person name="Okada T."/>
            <person name="Watanabe K."/>
        </authorList>
    </citation>
    <scope>NUCLEOTIDE SEQUENCE [LARGE SCALE GENOMIC DNA]</scope>
</reference>
<evidence type="ECO:0000313" key="1">
    <source>
        <dbReference type="EMBL" id="GAA0169664.1"/>
    </source>
</evidence>
<protein>
    <submittedName>
        <fullName evidence="1">Uncharacterized protein</fullName>
    </submittedName>
</protein>
<organism evidence="1 2">
    <name type="scientific">Lithospermum erythrorhizon</name>
    <name type="common">Purple gromwell</name>
    <name type="synonym">Lithospermum officinale var. erythrorhizon</name>
    <dbReference type="NCBI Taxonomy" id="34254"/>
    <lineage>
        <taxon>Eukaryota</taxon>
        <taxon>Viridiplantae</taxon>
        <taxon>Streptophyta</taxon>
        <taxon>Embryophyta</taxon>
        <taxon>Tracheophyta</taxon>
        <taxon>Spermatophyta</taxon>
        <taxon>Magnoliopsida</taxon>
        <taxon>eudicotyledons</taxon>
        <taxon>Gunneridae</taxon>
        <taxon>Pentapetalae</taxon>
        <taxon>asterids</taxon>
        <taxon>lamiids</taxon>
        <taxon>Boraginales</taxon>
        <taxon>Boraginaceae</taxon>
        <taxon>Boraginoideae</taxon>
        <taxon>Lithospermeae</taxon>
        <taxon>Lithospermum</taxon>
    </lineage>
</organism>
<gene>
    <name evidence="1" type="ORF">LIER_24099</name>
</gene>
<dbReference type="Proteomes" id="UP001454036">
    <property type="component" value="Unassembled WGS sequence"/>
</dbReference>
<dbReference type="AlphaFoldDB" id="A0AAV3R028"/>
<dbReference type="EMBL" id="BAABME010006931">
    <property type="protein sequence ID" value="GAA0169664.1"/>
    <property type="molecule type" value="Genomic_DNA"/>
</dbReference>
<accession>A0AAV3R028</accession>